<dbReference type="InterPro" id="IPR037760">
    <property type="entry name" value="SMKR1"/>
</dbReference>
<dbReference type="PANTHER" id="PTHR37932:SF1">
    <property type="entry name" value="SMALL LYSINE-RICH PROTEIN 1"/>
    <property type="match status" value="1"/>
</dbReference>
<sequence>KSGKTKHGKGKHSKKKAKKAVKNVDILSPDAVLNAYYISHNASDCLEFRGFPWPGSPRRKGKKRK</sequence>
<gene>
    <name evidence="2" type="ORF">N326_02756</name>
</gene>
<evidence type="ECO:0000313" key="3">
    <source>
        <dbReference type="Proteomes" id="UP000054232"/>
    </source>
</evidence>
<feature type="non-terminal residue" evidence="2">
    <location>
        <position position="1"/>
    </location>
</feature>
<evidence type="ECO:0000256" key="1">
    <source>
        <dbReference type="SAM" id="MobiDB-lite"/>
    </source>
</evidence>
<proteinExistence type="predicted"/>
<dbReference type="AlphaFoldDB" id="A0A093IEF5"/>
<accession>A0A093IEF5</accession>
<feature type="compositionally biased region" description="Basic residues" evidence="1">
    <location>
        <begin position="1"/>
        <end position="21"/>
    </location>
</feature>
<dbReference type="Proteomes" id="UP000054232">
    <property type="component" value="Unassembled WGS sequence"/>
</dbReference>
<feature type="non-terminal residue" evidence="2">
    <location>
        <position position="65"/>
    </location>
</feature>
<reference evidence="2 3" key="1">
    <citation type="submission" date="2014-04" db="EMBL/GenBank/DDBJ databases">
        <title>Genome evolution of avian class.</title>
        <authorList>
            <person name="Zhang G."/>
            <person name="Li C."/>
        </authorList>
    </citation>
    <scope>NUCLEOTIDE SEQUENCE [LARGE SCALE GENOMIC DNA]</scope>
    <source>
        <strain evidence="2">BGI_N326</strain>
    </source>
</reference>
<organism evidence="2 3">
    <name type="scientific">Eurypyga helias</name>
    <name type="common">Sunbittern</name>
    <name type="synonym">Ardea helias</name>
    <dbReference type="NCBI Taxonomy" id="54383"/>
    <lineage>
        <taxon>Eukaryota</taxon>
        <taxon>Metazoa</taxon>
        <taxon>Chordata</taxon>
        <taxon>Craniata</taxon>
        <taxon>Vertebrata</taxon>
        <taxon>Euteleostomi</taxon>
        <taxon>Archelosauria</taxon>
        <taxon>Archosauria</taxon>
        <taxon>Dinosauria</taxon>
        <taxon>Saurischia</taxon>
        <taxon>Theropoda</taxon>
        <taxon>Coelurosauria</taxon>
        <taxon>Aves</taxon>
        <taxon>Neognathae</taxon>
        <taxon>Neoaves</taxon>
        <taxon>Phaethontimorphae</taxon>
        <taxon>Eurypygiformes</taxon>
        <taxon>Eurypygidae</taxon>
        <taxon>Eurypyga</taxon>
    </lineage>
</organism>
<keyword evidence="3" id="KW-1185">Reference proteome</keyword>
<dbReference type="EMBL" id="KK560617">
    <property type="protein sequence ID" value="KFW01070.1"/>
    <property type="molecule type" value="Genomic_DNA"/>
</dbReference>
<dbReference type="PANTHER" id="PTHR37932">
    <property type="entry name" value="SMALL LYSINE-RICH PROTEIN 1"/>
    <property type="match status" value="1"/>
</dbReference>
<protein>
    <submittedName>
        <fullName evidence="2">Small lysine-rich protein 1</fullName>
    </submittedName>
</protein>
<evidence type="ECO:0000313" key="2">
    <source>
        <dbReference type="EMBL" id="KFW01070.1"/>
    </source>
</evidence>
<name>A0A093IEF5_EURHL</name>
<feature type="region of interest" description="Disordered" evidence="1">
    <location>
        <begin position="1"/>
        <end position="22"/>
    </location>
</feature>